<dbReference type="InterPro" id="IPR000415">
    <property type="entry name" value="Nitroreductase-like"/>
</dbReference>
<name>A0A1P8K1E8_9BURK</name>
<evidence type="ECO:0000256" key="2">
    <source>
        <dbReference type="ARBA" id="ARBA00022643"/>
    </source>
</evidence>
<organism evidence="6 7">
    <name type="scientific">Rhodoferax koreensis</name>
    <dbReference type="NCBI Taxonomy" id="1842727"/>
    <lineage>
        <taxon>Bacteria</taxon>
        <taxon>Pseudomonadati</taxon>
        <taxon>Pseudomonadota</taxon>
        <taxon>Betaproteobacteria</taxon>
        <taxon>Burkholderiales</taxon>
        <taxon>Comamonadaceae</taxon>
        <taxon>Rhodoferax</taxon>
    </lineage>
</organism>
<evidence type="ECO:0000313" key="7">
    <source>
        <dbReference type="Proteomes" id="UP000186609"/>
    </source>
</evidence>
<sequence>MTIDPASLDQLFLNARTANGFIDKPVPLALLQQAYDLARMAPTSMNTQPTRYVFLQSAESRARLLPALSPGNVEKTRLAPVTVIVATDTQFYEHMPQVWHGEGAREMFAGNTAMATATATRNGTLGGAYFILAARAVGLDCGPMSGFDIAKVNAEFFPDGRLQANFLINLGFADHSQEFKRNPRLSFEQACTVL</sequence>
<dbReference type="InterPro" id="IPR023936">
    <property type="entry name" value="RutE-like"/>
</dbReference>
<dbReference type="KEGG" id="rhy:RD110_23600"/>
<dbReference type="InterPro" id="IPR050461">
    <property type="entry name" value="Nitroreductase_HadB/RutE"/>
</dbReference>
<dbReference type="GO" id="GO:0016491">
    <property type="term" value="F:oxidoreductase activity"/>
    <property type="evidence" value="ECO:0007669"/>
    <property type="project" value="UniProtKB-KW"/>
</dbReference>
<dbReference type="InterPro" id="IPR029479">
    <property type="entry name" value="Nitroreductase"/>
</dbReference>
<keyword evidence="3" id="KW-0521">NADP</keyword>
<dbReference type="RefSeq" id="WP_076202540.1">
    <property type="nucleotide sequence ID" value="NZ_CP019236.1"/>
</dbReference>
<evidence type="ECO:0000256" key="4">
    <source>
        <dbReference type="ARBA" id="ARBA00023002"/>
    </source>
</evidence>
<evidence type="ECO:0000256" key="3">
    <source>
        <dbReference type="ARBA" id="ARBA00022857"/>
    </source>
</evidence>
<accession>A0A1P8K1E8</accession>
<keyword evidence="4" id="KW-0560">Oxidoreductase</keyword>
<keyword evidence="2" id="KW-0288">FMN</keyword>
<keyword evidence="1" id="KW-0285">Flavoprotein</keyword>
<proteinExistence type="predicted"/>
<dbReference type="Pfam" id="PF00881">
    <property type="entry name" value="Nitroreductase"/>
    <property type="match status" value="1"/>
</dbReference>
<dbReference type="PANTHER" id="PTHR43543">
    <property type="entry name" value="MALONIC SEMIALDEHYDE REDUCTASE RUTE-RELATED"/>
    <property type="match status" value="1"/>
</dbReference>
<feature type="domain" description="Nitroreductase" evidence="5">
    <location>
        <begin position="21"/>
        <end position="156"/>
    </location>
</feature>
<evidence type="ECO:0000313" key="6">
    <source>
        <dbReference type="EMBL" id="APW39816.1"/>
    </source>
</evidence>
<dbReference type="EMBL" id="CP019236">
    <property type="protein sequence ID" value="APW39816.1"/>
    <property type="molecule type" value="Genomic_DNA"/>
</dbReference>
<keyword evidence="7" id="KW-1185">Reference proteome</keyword>
<evidence type="ECO:0000259" key="5">
    <source>
        <dbReference type="Pfam" id="PF00881"/>
    </source>
</evidence>
<dbReference type="PANTHER" id="PTHR43543:SF1">
    <property type="entry name" value="MALONIC SEMIALDEHYDE REDUCTASE RUTE-RELATED"/>
    <property type="match status" value="1"/>
</dbReference>
<reference evidence="6 7" key="1">
    <citation type="submission" date="2017-01" db="EMBL/GenBank/DDBJ databases">
        <authorList>
            <person name="Mah S.A."/>
            <person name="Swanson W.J."/>
            <person name="Moy G.W."/>
            <person name="Vacquier V.D."/>
        </authorList>
    </citation>
    <scope>NUCLEOTIDE SEQUENCE [LARGE SCALE GENOMIC DNA]</scope>
    <source>
        <strain evidence="6 7">DCY110</strain>
    </source>
</reference>
<dbReference type="AlphaFoldDB" id="A0A1P8K1E8"/>
<dbReference type="Gene3D" id="3.40.109.10">
    <property type="entry name" value="NADH Oxidase"/>
    <property type="match status" value="1"/>
</dbReference>
<dbReference type="STRING" id="1842727.RD110_23600"/>
<dbReference type="CDD" id="cd02148">
    <property type="entry name" value="RutE-like"/>
    <property type="match status" value="1"/>
</dbReference>
<gene>
    <name evidence="6" type="ORF">RD110_23600</name>
</gene>
<evidence type="ECO:0000256" key="1">
    <source>
        <dbReference type="ARBA" id="ARBA00022630"/>
    </source>
</evidence>
<dbReference type="OrthoDB" id="9784375at2"/>
<protein>
    <submittedName>
        <fullName evidence="6">Malonic semialdehyde reductase</fullName>
    </submittedName>
</protein>
<dbReference type="NCBIfam" id="NF003768">
    <property type="entry name" value="PRK05365.1"/>
    <property type="match status" value="1"/>
</dbReference>
<dbReference type="SUPFAM" id="SSF55469">
    <property type="entry name" value="FMN-dependent nitroreductase-like"/>
    <property type="match status" value="1"/>
</dbReference>
<dbReference type="Proteomes" id="UP000186609">
    <property type="component" value="Chromosome"/>
</dbReference>